<dbReference type="GO" id="GO:0008194">
    <property type="term" value="F:UDP-glycosyltransferase activity"/>
    <property type="evidence" value="ECO:0007669"/>
    <property type="project" value="InterPro"/>
</dbReference>
<dbReference type="Gene3D" id="3.40.50.2000">
    <property type="entry name" value="Glycogen Phosphorylase B"/>
    <property type="match status" value="2"/>
</dbReference>
<dbReference type="AlphaFoldDB" id="A0A2T2NXX4"/>
<dbReference type="Proteomes" id="UP000240883">
    <property type="component" value="Unassembled WGS sequence"/>
</dbReference>
<evidence type="ECO:0000313" key="3">
    <source>
        <dbReference type="Proteomes" id="UP000240883"/>
    </source>
</evidence>
<accession>A0A2T2NXX4</accession>
<dbReference type="InterPro" id="IPR002213">
    <property type="entry name" value="UDP_glucos_trans"/>
</dbReference>
<dbReference type="CDD" id="cd03784">
    <property type="entry name" value="GT1_Gtf-like"/>
    <property type="match status" value="1"/>
</dbReference>
<gene>
    <name evidence="2" type="ORF">BS50DRAFT_585715</name>
</gene>
<dbReference type="PANTHER" id="PTHR48045">
    <property type="entry name" value="UDP-GLYCOSYLTRANSFERASE 72B1"/>
    <property type="match status" value="1"/>
</dbReference>
<proteinExistence type="predicted"/>
<dbReference type="SUPFAM" id="SSF53756">
    <property type="entry name" value="UDP-Glycosyltransferase/glycogen phosphorylase"/>
    <property type="match status" value="1"/>
</dbReference>
<name>A0A2T2NXX4_CORCC</name>
<evidence type="ECO:0000313" key="2">
    <source>
        <dbReference type="EMBL" id="PSN70275.1"/>
    </source>
</evidence>
<dbReference type="EMBL" id="KZ678132">
    <property type="protein sequence ID" value="PSN70275.1"/>
    <property type="molecule type" value="Genomic_DNA"/>
</dbReference>
<evidence type="ECO:0000256" key="1">
    <source>
        <dbReference type="ARBA" id="ARBA00022679"/>
    </source>
</evidence>
<dbReference type="OrthoDB" id="5835829at2759"/>
<keyword evidence="3" id="KW-1185">Reference proteome</keyword>
<keyword evidence="1 2" id="KW-0808">Transferase</keyword>
<dbReference type="Pfam" id="PF00201">
    <property type="entry name" value="UDPGT"/>
    <property type="match status" value="1"/>
</dbReference>
<dbReference type="STRING" id="1448308.A0A2T2NXX4"/>
<organism evidence="2 3">
    <name type="scientific">Corynespora cassiicola Philippines</name>
    <dbReference type="NCBI Taxonomy" id="1448308"/>
    <lineage>
        <taxon>Eukaryota</taxon>
        <taxon>Fungi</taxon>
        <taxon>Dikarya</taxon>
        <taxon>Ascomycota</taxon>
        <taxon>Pezizomycotina</taxon>
        <taxon>Dothideomycetes</taxon>
        <taxon>Pleosporomycetidae</taxon>
        <taxon>Pleosporales</taxon>
        <taxon>Corynesporascaceae</taxon>
        <taxon>Corynespora</taxon>
    </lineage>
</organism>
<sequence>MVASDMSLQHVILSCKANWSHLRSMCILASRIASSRDVIITILVASLGETVERVTQEVSRSTDVENSRPNSKIRIVGLRVFEGKSETLDNSFRRSWKALTNQESVQCSYKLSQTAMAPKPSLVILDGFQLSWLEIIRSDPLPPPIIQWMMAFSAGFIHMCGPSFSGGRSGEPMNLQGHDCNNRIRIPGMPPMTCYELNPQFLGEKASKIRSAEAMMTRFAEKSDGLLTTCAPEYDSDECLDAISAWIFSNKSRRTFHIGPMVPLIPGTREFSAKAIEVEIETAPNTYGSTAVKFLNECLTSHGKHSVFYISFGTEHWPSSLEDLDILLHTLSNHQHPFILAQAYPSANLPESMKRKYENSGHGIILPFVPQQAVLAHEACGWFITHGGANGVIEALTQGVPMSVSKSKLSRIGWPFAVDQPLNIAHMARNLDVGFELTKMRSNYCPVIGLRPNAELFMGIDEWRIEVEQVILATQTVIGQRKRKNAEEIGDKLALAWSESSGRAREHLSAFLDLFGI</sequence>
<dbReference type="PANTHER" id="PTHR48045:SF31">
    <property type="entry name" value="UDP-GLYCOSYLTRANSFERASE 76B1-LIKE"/>
    <property type="match status" value="1"/>
</dbReference>
<protein>
    <submittedName>
        <fullName evidence="2">UDP-Glycosyltransferase/glycogen phosphorylase</fullName>
    </submittedName>
</protein>
<reference evidence="2 3" key="1">
    <citation type="journal article" date="2018" name="Front. Microbiol.">
        <title>Genome-Wide Analysis of Corynespora cassiicola Leaf Fall Disease Putative Effectors.</title>
        <authorList>
            <person name="Lopez D."/>
            <person name="Ribeiro S."/>
            <person name="Label P."/>
            <person name="Fumanal B."/>
            <person name="Venisse J.S."/>
            <person name="Kohler A."/>
            <person name="de Oliveira R.R."/>
            <person name="Labutti K."/>
            <person name="Lipzen A."/>
            <person name="Lail K."/>
            <person name="Bauer D."/>
            <person name="Ohm R.A."/>
            <person name="Barry K.W."/>
            <person name="Spatafora J."/>
            <person name="Grigoriev I.V."/>
            <person name="Martin F.M."/>
            <person name="Pujade-Renaud V."/>
        </authorList>
    </citation>
    <scope>NUCLEOTIDE SEQUENCE [LARGE SCALE GENOMIC DNA]</scope>
    <source>
        <strain evidence="2 3">Philippines</strain>
    </source>
</reference>